<dbReference type="CDD" id="cd06579">
    <property type="entry name" value="TM_PBP1_transp_AraH_like"/>
    <property type="match status" value="1"/>
</dbReference>
<dbReference type="Proteomes" id="UP000195781">
    <property type="component" value="Unassembled WGS sequence"/>
</dbReference>
<evidence type="ECO:0000313" key="11">
    <source>
        <dbReference type="Proteomes" id="UP000195781"/>
    </source>
</evidence>
<name>A0A1Y3XX35_9ACTN</name>
<keyword evidence="4" id="KW-0997">Cell inner membrane</keyword>
<keyword evidence="5 9" id="KW-0812">Transmembrane</keyword>
<dbReference type="GO" id="GO:0005886">
    <property type="term" value="C:plasma membrane"/>
    <property type="evidence" value="ECO:0007669"/>
    <property type="project" value="UniProtKB-SubCell"/>
</dbReference>
<dbReference type="Pfam" id="PF02653">
    <property type="entry name" value="BPD_transp_2"/>
    <property type="match status" value="1"/>
</dbReference>
<reference evidence="11" key="1">
    <citation type="submission" date="2017-04" db="EMBL/GenBank/DDBJ databases">
        <title>Function of individual gut microbiota members based on whole genome sequencing of pure cultures obtained from chicken caecum.</title>
        <authorList>
            <person name="Medvecky M."/>
            <person name="Cejkova D."/>
            <person name="Polansky O."/>
            <person name="Karasova D."/>
            <person name="Kubasova T."/>
            <person name="Cizek A."/>
            <person name="Rychlik I."/>
        </authorList>
    </citation>
    <scope>NUCLEOTIDE SEQUENCE [LARGE SCALE GENOMIC DNA]</scope>
    <source>
        <strain evidence="11">An5</strain>
    </source>
</reference>
<feature type="transmembrane region" description="Helical" evidence="9">
    <location>
        <begin position="114"/>
        <end position="138"/>
    </location>
</feature>
<dbReference type="PANTHER" id="PTHR32196:SF71">
    <property type="entry name" value="AUTOINDUCER 2 IMPORT SYSTEM PERMEASE PROTEIN LSRD"/>
    <property type="match status" value="1"/>
</dbReference>
<dbReference type="InterPro" id="IPR001851">
    <property type="entry name" value="ABC_transp_permease"/>
</dbReference>
<keyword evidence="7 9" id="KW-0472">Membrane</keyword>
<dbReference type="PANTHER" id="PTHR32196">
    <property type="entry name" value="ABC TRANSPORTER PERMEASE PROTEIN YPHD-RELATED-RELATED"/>
    <property type="match status" value="1"/>
</dbReference>
<evidence type="ECO:0000256" key="1">
    <source>
        <dbReference type="ARBA" id="ARBA00004651"/>
    </source>
</evidence>
<evidence type="ECO:0000256" key="7">
    <source>
        <dbReference type="ARBA" id="ARBA00023136"/>
    </source>
</evidence>
<evidence type="ECO:0000256" key="9">
    <source>
        <dbReference type="SAM" id="Phobius"/>
    </source>
</evidence>
<evidence type="ECO:0000313" key="10">
    <source>
        <dbReference type="EMBL" id="OUN89681.1"/>
    </source>
</evidence>
<feature type="transmembrane region" description="Helical" evidence="9">
    <location>
        <begin position="320"/>
        <end position="336"/>
    </location>
</feature>
<feature type="transmembrane region" description="Helical" evidence="9">
    <location>
        <begin position="81"/>
        <end position="108"/>
    </location>
</feature>
<proteinExistence type="predicted"/>
<sequence>MNEQAKAKSTGLASVLGFVKRYSFVLVFLAILVVYAVANNGLTLNAGMNVLRHSAVIGTIAIGMGIVCLTGEIDLSVGSMLALVAGFSVVVFNMTGSIPLTLLFALAFGALCGLVNGFLVGVVQMPAFIVTLATMLIYRSVAQYACQHLPGELIGNGSSVYRMSNELGAYDALYTFGNARIAGVPIVGIVMVLMVALFVYICTSTKFGKKIYAVGSNAKAAHLAGISVPLMKTLVFTIAGALVGLAAFLWVAMNASADPATTGSSYEMYAIASVVLGGISMSGGRGRMIGVLFGALSYDVIDKIIIALKMDALIQDTIKGVILIVVIMIQVAGPQLKEVFSRKGAKRGDTAK</sequence>
<dbReference type="AlphaFoldDB" id="A0A1Y3XX35"/>
<evidence type="ECO:0000256" key="8">
    <source>
        <dbReference type="ARBA" id="ARBA00039381"/>
    </source>
</evidence>
<evidence type="ECO:0000256" key="6">
    <source>
        <dbReference type="ARBA" id="ARBA00022989"/>
    </source>
</evidence>
<feature type="transmembrane region" description="Helical" evidence="9">
    <location>
        <begin position="50"/>
        <end position="69"/>
    </location>
</feature>
<keyword evidence="2" id="KW-0813">Transport</keyword>
<protein>
    <recommendedName>
        <fullName evidence="8">Autoinducer 2 import system permease protein LsrD</fullName>
    </recommendedName>
</protein>
<keyword evidence="3" id="KW-1003">Cell membrane</keyword>
<keyword evidence="11" id="KW-1185">Reference proteome</keyword>
<evidence type="ECO:0000256" key="2">
    <source>
        <dbReference type="ARBA" id="ARBA00022448"/>
    </source>
</evidence>
<evidence type="ECO:0000256" key="4">
    <source>
        <dbReference type="ARBA" id="ARBA00022519"/>
    </source>
</evidence>
<feature type="transmembrane region" description="Helical" evidence="9">
    <location>
        <begin position="289"/>
        <end position="308"/>
    </location>
</feature>
<feature type="transmembrane region" description="Helical" evidence="9">
    <location>
        <begin position="265"/>
        <end position="283"/>
    </location>
</feature>
<comment type="caution">
    <text evidence="10">The sequence shown here is derived from an EMBL/GenBank/DDBJ whole genome shotgun (WGS) entry which is preliminary data.</text>
</comment>
<dbReference type="GO" id="GO:0022857">
    <property type="term" value="F:transmembrane transporter activity"/>
    <property type="evidence" value="ECO:0007669"/>
    <property type="project" value="InterPro"/>
</dbReference>
<feature type="transmembrane region" description="Helical" evidence="9">
    <location>
        <begin position="233"/>
        <end position="253"/>
    </location>
</feature>
<feature type="transmembrane region" description="Helical" evidence="9">
    <location>
        <begin position="21"/>
        <end position="38"/>
    </location>
</feature>
<dbReference type="RefSeq" id="WP_094334860.1">
    <property type="nucleotide sequence ID" value="NZ_NFIE01000002.1"/>
</dbReference>
<dbReference type="EMBL" id="NFIE01000002">
    <property type="protein sequence ID" value="OUN89681.1"/>
    <property type="molecule type" value="Genomic_DNA"/>
</dbReference>
<evidence type="ECO:0000256" key="5">
    <source>
        <dbReference type="ARBA" id="ARBA00022692"/>
    </source>
</evidence>
<comment type="subcellular location">
    <subcellularLocation>
        <location evidence="1">Cell membrane</location>
        <topology evidence="1">Multi-pass membrane protein</topology>
    </subcellularLocation>
</comment>
<accession>A0A1Y3XX35</accession>
<feature type="transmembrane region" description="Helical" evidence="9">
    <location>
        <begin position="181"/>
        <end position="201"/>
    </location>
</feature>
<keyword evidence="6 9" id="KW-1133">Transmembrane helix</keyword>
<organism evidence="10 11">
    <name type="scientific">[Collinsella] massiliensis</name>
    <dbReference type="NCBI Taxonomy" id="1232426"/>
    <lineage>
        <taxon>Bacteria</taxon>
        <taxon>Bacillati</taxon>
        <taxon>Actinomycetota</taxon>
        <taxon>Coriobacteriia</taxon>
        <taxon>Coriobacteriales</taxon>
        <taxon>Coriobacteriaceae</taxon>
        <taxon>Enorma</taxon>
    </lineage>
</organism>
<dbReference type="OrthoDB" id="9808136at2"/>
<gene>
    <name evidence="10" type="ORF">B5G02_01215</name>
</gene>
<evidence type="ECO:0000256" key="3">
    <source>
        <dbReference type="ARBA" id="ARBA00022475"/>
    </source>
</evidence>